<dbReference type="RefSeq" id="WP_089882298.1">
    <property type="nucleotide sequence ID" value="NZ_FNPF01000005.1"/>
</dbReference>
<evidence type="ECO:0000313" key="3">
    <source>
        <dbReference type="Proteomes" id="UP000199286"/>
    </source>
</evidence>
<dbReference type="OrthoDB" id="7997793at2"/>
<dbReference type="EMBL" id="FNPF01000005">
    <property type="protein sequence ID" value="SDY29884.1"/>
    <property type="molecule type" value="Genomic_DNA"/>
</dbReference>
<dbReference type="AlphaFoldDB" id="A0A1H3ISN6"/>
<dbReference type="STRING" id="321339.SAMN05444340_105207"/>
<feature type="region of interest" description="Disordered" evidence="1">
    <location>
        <begin position="205"/>
        <end position="234"/>
    </location>
</feature>
<reference evidence="2 3" key="1">
    <citation type="submission" date="2016-10" db="EMBL/GenBank/DDBJ databases">
        <authorList>
            <person name="de Groot N.N."/>
        </authorList>
    </citation>
    <scope>NUCLEOTIDE SEQUENCE [LARGE SCALE GENOMIC DNA]</scope>
    <source>
        <strain evidence="2 3">DSM 26880</strain>
    </source>
</reference>
<name>A0A1H3ISN6_9RHOB</name>
<keyword evidence="3" id="KW-1185">Reference proteome</keyword>
<gene>
    <name evidence="2" type="ORF">SAMN05444340_105207</name>
</gene>
<accession>A0A1H3ISN6</accession>
<dbReference type="Proteomes" id="UP000199286">
    <property type="component" value="Unassembled WGS sequence"/>
</dbReference>
<protein>
    <submittedName>
        <fullName evidence="2">Uncharacterized protein</fullName>
    </submittedName>
</protein>
<proteinExistence type="predicted"/>
<organism evidence="2 3">
    <name type="scientific">Citreimonas salinaria</name>
    <dbReference type="NCBI Taxonomy" id="321339"/>
    <lineage>
        <taxon>Bacteria</taxon>
        <taxon>Pseudomonadati</taxon>
        <taxon>Pseudomonadota</taxon>
        <taxon>Alphaproteobacteria</taxon>
        <taxon>Rhodobacterales</taxon>
        <taxon>Roseobacteraceae</taxon>
        <taxon>Citreimonas</taxon>
    </lineage>
</organism>
<evidence type="ECO:0000256" key="1">
    <source>
        <dbReference type="SAM" id="MobiDB-lite"/>
    </source>
</evidence>
<evidence type="ECO:0000313" key="2">
    <source>
        <dbReference type="EMBL" id="SDY29884.1"/>
    </source>
</evidence>
<sequence>MATQSALAQAGKIKAPMVVLFGRDESGRAHASRFAAEHHQAAIGAAAMMGFRALAVQDPEAGELATKTPAGKLFASGKAFVPFVKSATAEALERYAADHPDRVIVLPKASAPKAAGGASSGAVPAMIEASDDQPKDWSEIKVGARVLAVGDPDDGWWEAIVQHVHEGGTKGHPKPMLTLRWEHFEDEAAFVRSISQIAMLHPDYHAGDTEGADTTPALSGSGVTGSDSKPKAEG</sequence>